<dbReference type="GO" id="GO:0022832">
    <property type="term" value="F:voltage-gated channel activity"/>
    <property type="evidence" value="ECO:0007669"/>
    <property type="project" value="InterPro"/>
</dbReference>
<dbReference type="InterPro" id="IPR028798">
    <property type="entry name" value="TPC2"/>
</dbReference>
<accession>A0A2G8LPB9</accession>
<evidence type="ECO:0000256" key="1">
    <source>
        <dbReference type="SAM" id="Phobius"/>
    </source>
</evidence>
<keyword evidence="1" id="KW-1133">Transmembrane helix</keyword>
<protein>
    <submittedName>
        <fullName evidence="2">Putative two-pore calcium channel 2 isoform X2</fullName>
    </submittedName>
</protein>
<dbReference type="GO" id="GO:0019722">
    <property type="term" value="P:calcium-mediated signaling"/>
    <property type="evidence" value="ECO:0007669"/>
    <property type="project" value="TreeGrafter"/>
</dbReference>
<feature type="transmembrane region" description="Helical" evidence="1">
    <location>
        <begin position="35"/>
        <end position="59"/>
    </location>
</feature>
<dbReference type="AlphaFoldDB" id="A0A2G8LPB9"/>
<keyword evidence="1" id="KW-0472">Membrane</keyword>
<feature type="non-terminal residue" evidence="2">
    <location>
        <position position="87"/>
    </location>
</feature>
<dbReference type="STRING" id="307972.A0A2G8LPB9"/>
<evidence type="ECO:0000313" key="2">
    <source>
        <dbReference type="EMBL" id="PIK62106.1"/>
    </source>
</evidence>
<proteinExistence type="predicted"/>
<dbReference type="Gene3D" id="1.10.287.70">
    <property type="match status" value="1"/>
</dbReference>
<dbReference type="GO" id="GO:0005765">
    <property type="term" value="C:lysosomal membrane"/>
    <property type="evidence" value="ECO:0007669"/>
    <property type="project" value="InterPro"/>
</dbReference>
<keyword evidence="3" id="KW-1185">Reference proteome</keyword>
<dbReference type="EMBL" id="MRZV01000019">
    <property type="protein sequence ID" value="PIK62106.1"/>
    <property type="molecule type" value="Genomic_DNA"/>
</dbReference>
<dbReference type="Proteomes" id="UP000230750">
    <property type="component" value="Unassembled WGS sequence"/>
</dbReference>
<evidence type="ECO:0000313" key="3">
    <source>
        <dbReference type="Proteomes" id="UP000230750"/>
    </source>
</evidence>
<dbReference type="PANTHER" id="PTHR46768">
    <property type="entry name" value="TWO PORE CALCIUM CHANNEL PROTEIN 2"/>
    <property type="match status" value="1"/>
</dbReference>
<sequence length="87" mass="10624">SSLVVLWDVMVVNNWHIFLDVYSRDTKGWSKMYFIAWYFTSVLVFMNVFTALILENFIFKWDRRLAERMRITQIERQPTLFPYTQCS</sequence>
<name>A0A2G8LPB9_STIJA</name>
<dbReference type="GO" id="GO:0075509">
    <property type="term" value="P:endocytosis involved in viral entry into host cell"/>
    <property type="evidence" value="ECO:0007669"/>
    <property type="project" value="TreeGrafter"/>
</dbReference>
<comment type="caution">
    <text evidence="2">The sequence shown here is derived from an EMBL/GenBank/DDBJ whole genome shotgun (WGS) entry which is preliminary data.</text>
</comment>
<organism evidence="2 3">
    <name type="scientific">Stichopus japonicus</name>
    <name type="common">Sea cucumber</name>
    <dbReference type="NCBI Taxonomy" id="307972"/>
    <lineage>
        <taxon>Eukaryota</taxon>
        <taxon>Metazoa</taxon>
        <taxon>Echinodermata</taxon>
        <taxon>Eleutherozoa</taxon>
        <taxon>Echinozoa</taxon>
        <taxon>Holothuroidea</taxon>
        <taxon>Aspidochirotacea</taxon>
        <taxon>Aspidochirotida</taxon>
        <taxon>Stichopodidae</taxon>
        <taxon>Apostichopus</taxon>
    </lineage>
</organism>
<feature type="non-terminal residue" evidence="2">
    <location>
        <position position="1"/>
    </location>
</feature>
<gene>
    <name evidence="2" type="ORF">BSL78_00989</name>
</gene>
<dbReference type="OrthoDB" id="416585at2759"/>
<dbReference type="GO" id="GO:0015280">
    <property type="term" value="F:ligand-gated sodium channel activity"/>
    <property type="evidence" value="ECO:0007669"/>
    <property type="project" value="TreeGrafter"/>
</dbReference>
<reference evidence="2 3" key="1">
    <citation type="journal article" date="2017" name="PLoS Biol.">
        <title>The sea cucumber genome provides insights into morphological evolution and visceral regeneration.</title>
        <authorList>
            <person name="Zhang X."/>
            <person name="Sun L."/>
            <person name="Yuan J."/>
            <person name="Sun Y."/>
            <person name="Gao Y."/>
            <person name="Zhang L."/>
            <person name="Li S."/>
            <person name="Dai H."/>
            <person name="Hamel J.F."/>
            <person name="Liu C."/>
            <person name="Yu Y."/>
            <person name="Liu S."/>
            <person name="Lin W."/>
            <person name="Guo K."/>
            <person name="Jin S."/>
            <person name="Xu P."/>
            <person name="Storey K.B."/>
            <person name="Huan P."/>
            <person name="Zhang T."/>
            <person name="Zhou Y."/>
            <person name="Zhang J."/>
            <person name="Lin C."/>
            <person name="Li X."/>
            <person name="Xing L."/>
            <person name="Huo D."/>
            <person name="Sun M."/>
            <person name="Wang L."/>
            <person name="Mercier A."/>
            <person name="Li F."/>
            <person name="Yang H."/>
            <person name="Xiang J."/>
        </authorList>
    </citation>
    <scope>NUCLEOTIDE SEQUENCE [LARGE SCALE GENOMIC DNA]</scope>
    <source>
        <strain evidence="2">Shaxun</strain>
        <tissue evidence="2">Muscle</tissue>
    </source>
</reference>
<dbReference type="PANTHER" id="PTHR46768:SF1">
    <property type="entry name" value="TWO PORE CHANNEL PROTEIN 2"/>
    <property type="match status" value="1"/>
</dbReference>
<dbReference type="GO" id="GO:0097682">
    <property type="term" value="F:intracellularly phosphatidylinositol-3,5-bisphosphate-gated monatomic cation channel activity"/>
    <property type="evidence" value="ECO:0007669"/>
    <property type="project" value="TreeGrafter"/>
</dbReference>
<keyword evidence="1" id="KW-0812">Transmembrane</keyword>